<dbReference type="RefSeq" id="WP_091980007.1">
    <property type="nucleotide sequence ID" value="NZ_FOLO01000003.1"/>
</dbReference>
<dbReference type="STRING" id="1123010.SAMN02745724_00718"/>
<reference evidence="2 3" key="1">
    <citation type="submission" date="2016-10" db="EMBL/GenBank/DDBJ databases">
        <authorList>
            <person name="de Groot N.N."/>
        </authorList>
    </citation>
    <scope>NUCLEOTIDE SEQUENCE [LARGE SCALE GENOMIC DNA]</scope>
    <source>
        <strain evidence="2 3">DSM 6059</strain>
    </source>
</reference>
<evidence type="ECO:0000313" key="3">
    <source>
        <dbReference type="Proteomes" id="UP000198862"/>
    </source>
</evidence>
<proteinExistence type="predicted"/>
<feature type="transmembrane region" description="Helical" evidence="1">
    <location>
        <begin position="84"/>
        <end position="105"/>
    </location>
</feature>
<dbReference type="EMBL" id="FOLO01000003">
    <property type="protein sequence ID" value="SFC01333.1"/>
    <property type="molecule type" value="Genomic_DNA"/>
</dbReference>
<feature type="transmembrane region" description="Helical" evidence="1">
    <location>
        <begin position="59"/>
        <end position="78"/>
    </location>
</feature>
<gene>
    <name evidence="2" type="ORF">SAMN02745724_00718</name>
</gene>
<dbReference type="AlphaFoldDB" id="A0A1I1FWA2"/>
<sequence length="118" mass="13386">MKNTTDPQKKMSVIAQSLYLANLLLLPGLSFLLLLNYFIKFKSQSGLARIHLYRAMQLCIVNGVLLAIVPLIYIFVFSEKPDTAIMIMIFYFVCVHAVFVLLGMLNLSRAMAKKLPLF</sequence>
<keyword evidence="1" id="KW-0812">Transmembrane</keyword>
<name>A0A1I1FWA2_9GAMM</name>
<keyword evidence="1" id="KW-1133">Transmembrane helix</keyword>
<dbReference type="OrthoDB" id="6367262at2"/>
<evidence type="ECO:0000313" key="2">
    <source>
        <dbReference type="EMBL" id="SFC01333.1"/>
    </source>
</evidence>
<feature type="transmembrane region" description="Helical" evidence="1">
    <location>
        <begin position="20"/>
        <end position="39"/>
    </location>
</feature>
<protein>
    <submittedName>
        <fullName evidence="2">Uncharacterized protein</fullName>
    </submittedName>
</protein>
<evidence type="ECO:0000256" key="1">
    <source>
        <dbReference type="SAM" id="Phobius"/>
    </source>
</evidence>
<accession>A0A1I1FWA2</accession>
<organism evidence="2 3">
    <name type="scientific">Pseudoalteromonas denitrificans DSM 6059</name>
    <dbReference type="NCBI Taxonomy" id="1123010"/>
    <lineage>
        <taxon>Bacteria</taxon>
        <taxon>Pseudomonadati</taxon>
        <taxon>Pseudomonadota</taxon>
        <taxon>Gammaproteobacteria</taxon>
        <taxon>Alteromonadales</taxon>
        <taxon>Pseudoalteromonadaceae</taxon>
        <taxon>Pseudoalteromonas</taxon>
    </lineage>
</organism>
<keyword evidence="3" id="KW-1185">Reference proteome</keyword>
<dbReference type="Proteomes" id="UP000198862">
    <property type="component" value="Unassembled WGS sequence"/>
</dbReference>
<keyword evidence="1" id="KW-0472">Membrane</keyword>